<name>A0A6A6N2Y3_HEVBR</name>
<dbReference type="EMBL" id="JAAGAX010000003">
    <property type="protein sequence ID" value="KAF2318946.1"/>
    <property type="molecule type" value="Genomic_DNA"/>
</dbReference>
<dbReference type="GO" id="GO:0005634">
    <property type="term" value="C:nucleus"/>
    <property type="evidence" value="ECO:0007669"/>
    <property type="project" value="UniProtKB-SubCell"/>
</dbReference>
<comment type="caution">
    <text evidence="9">The sequence shown here is derived from an EMBL/GenBank/DDBJ whole genome shotgun (WGS) entry which is preliminary data.</text>
</comment>
<dbReference type="InterPro" id="IPR031052">
    <property type="entry name" value="FHY3/FAR1"/>
</dbReference>
<comment type="subcellular location">
    <subcellularLocation>
        <location evidence="6">Nucleus</location>
    </subcellularLocation>
</comment>
<evidence type="ECO:0000256" key="6">
    <source>
        <dbReference type="RuleBase" id="RU367018"/>
    </source>
</evidence>
<evidence type="ECO:0000256" key="3">
    <source>
        <dbReference type="ARBA" id="ARBA00022771"/>
    </source>
</evidence>
<comment type="similarity">
    <text evidence="1 6">Belongs to the FHY3/FAR1 family.</text>
</comment>
<evidence type="ECO:0000256" key="4">
    <source>
        <dbReference type="ARBA" id="ARBA00022833"/>
    </source>
</evidence>
<evidence type="ECO:0000259" key="8">
    <source>
        <dbReference type="PROSITE" id="PS50966"/>
    </source>
</evidence>
<dbReference type="PROSITE" id="PS50966">
    <property type="entry name" value="ZF_SWIM"/>
    <property type="match status" value="1"/>
</dbReference>
<evidence type="ECO:0000256" key="7">
    <source>
        <dbReference type="SAM" id="MobiDB-lite"/>
    </source>
</evidence>
<organism evidence="9 10">
    <name type="scientific">Hevea brasiliensis</name>
    <name type="common">Para rubber tree</name>
    <name type="synonym">Siphonia brasiliensis</name>
    <dbReference type="NCBI Taxonomy" id="3981"/>
    <lineage>
        <taxon>Eukaryota</taxon>
        <taxon>Viridiplantae</taxon>
        <taxon>Streptophyta</taxon>
        <taxon>Embryophyta</taxon>
        <taxon>Tracheophyta</taxon>
        <taxon>Spermatophyta</taxon>
        <taxon>Magnoliopsida</taxon>
        <taxon>eudicotyledons</taxon>
        <taxon>Gunneridae</taxon>
        <taxon>Pentapetalae</taxon>
        <taxon>rosids</taxon>
        <taxon>fabids</taxon>
        <taxon>Malpighiales</taxon>
        <taxon>Euphorbiaceae</taxon>
        <taxon>Crotonoideae</taxon>
        <taxon>Micrandreae</taxon>
        <taxon>Hevea</taxon>
    </lineage>
</organism>
<dbReference type="GO" id="GO:0006355">
    <property type="term" value="P:regulation of DNA-templated transcription"/>
    <property type="evidence" value="ECO:0007669"/>
    <property type="project" value="UniProtKB-UniRule"/>
</dbReference>
<dbReference type="GO" id="GO:0008270">
    <property type="term" value="F:zinc ion binding"/>
    <property type="evidence" value="ECO:0007669"/>
    <property type="project" value="UniProtKB-UniRule"/>
</dbReference>
<evidence type="ECO:0000256" key="5">
    <source>
        <dbReference type="PROSITE-ProRule" id="PRU00325"/>
    </source>
</evidence>
<dbReference type="InterPro" id="IPR007527">
    <property type="entry name" value="Znf_SWIM"/>
</dbReference>
<comment type="function">
    <text evidence="6">Putative transcription activator involved in regulating light control of development.</text>
</comment>
<evidence type="ECO:0000313" key="9">
    <source>
        <dbReference type="EMBL" id="KAF2318946.1"/>
    </source>
</evidence>
<dbReference type="Proteomes" id="UP000467840">
    <property type="component" value="Chromosome 10"/>
</dbReference>
<sequence>MCQSFWTVDLSISSTVMDSNVTTGSTIYEPRDDMVFDSHEAAYSFYKEYAKSVGFGTAKLSSRRSRASREFIDAKFSCIRYGNKQQSDDAINPRPSPKIGCKASMHVKRKPNGKWYIYSFVKEHNHELLPAQVHFFRSHRNVDPLKNDARIRRRKNMTAVSKLFGAYQNVDCLDGYMRNQHDKGRSLVLQAGDAQILLELFMHMQEENPKFFYAVDFNEEHKLRNLFWVDAKGMEDYNNFEDQFEKRWWKLLDKFNLREVEWVQSLYEDRKYWVPTFMRDVSFAGLSTTLRSESVSSLFDKYVHWETSMREFIEQYKLILEDRYEEEARADFDSWHETPEMKSPSPFEKQMSFVYTHEIFKKFQFEVLGAAACHLKKEETEDETTTIYTVKDFEDNQNYMVEWNESKSEICCLCRSFEYKGYLCRHAIVVLQMSGVFRIPPKYVLQRWTNAALSKHAISERLDEVQKALKQCANLNNSVENGVGPTALVSIEEENQCGSTSKDVPDAHSISANKASRRVEAGKEKENDESNTFRKGKLVPQSGAVNVGVQDSFHLVEMCDLEAAQSHNMVSAQLQNVVPSVFHSMTSTQFHSMAPSHLPEARLPR</sequence>
<evidence type="ECO:0000256" key="2">
    <source>
        <dbReference type="ARBA" id="ARBA00022723"/>
    </source>
</evidence>
<keyword evidence="10" id="KW-1185">Reference proteome</keyword>
<dbReference type="AlphaFoldDB" id="A0A6A6N2Y3"/>
<dbReference type="InterPro" id="IPR004330">
    <property type="entry name" value="FAR1_DNA_bnd_dom"/>
</dbReference>
<feature type="compositionally biased region" description="Basic and acidic residues" evidence="7">
    <location>
        <begin position="517"/>
        <end position="532"/>
    </location>
</feature>
<keyword evidence="3 5" id="KW-0863">Zinc-finger</keyword>
<protein>
    <recommendedName>
        <fullName evidence="6">Protein FAR1-RELATED SEQUENCE</fullName>
    </recommendedName>
</protein>
<feature type="domain" description="SWIM-type" evidence="8">
    <location>
        <begin position="399"/>
        <end position="435"/>
    </location>
</feature>
<evidence type="ECO:0000313" key="10">
    <source>
        <dbReference type="Proteomes" id="UP000467840"/>
    </source>
</evidence>
<keyword evidence="2 6" id="KW-0479">Metal-binding</keyword>
<dbReference type="Pfam" id="PF03101">
    <property type="entry name" value="FAR1"/>
    <property type="match status" value="1"/>
</dbReference>
<dbReference type="Pfam" id="PF04434">
    <property type="entry name" value="SWIM"/>
    <property type="match status" value="1"/>
</dbReference>
<gene>
    <name evidence="9" type="ORF">GH714_011925</name>
</gene>
<dbReference type="PANTHER" id="PTHR31669">
    <property type="entry name" value="PROTEIN FAR1-RELATED SEQUENCE 10-RELATED"/>
    <property type="match status" value="1"/>
</dbReference>
<reference evidence="9 10" key="1">
    <citation type="journal article" date="2020" name="Mol. Plant">
        <title>The Chromosome-Based Rubber Tree Genome Provides New Insights into Spurge Genome Evolution and Rubber Biosynthesis.</title>
        <authorList>
            <person name="Liu J."/>
            <person name="Shi C."/>
            <person name="Shi C.C."/>
            <person name="Li W."/>
            <person name="Zhang Q.J."/>
            <person name="Zhang Y."/>
            <person name="Li K."/>
            <person name="Lu H.F."/>
            <person name="Shi C."/>
            <person name="Zhu S.T."/>
            <person name="Xiao Z.Y."/>
            <person name="Nan H."/>
            <person name="Yue Y."/>
            <person name="Zhu X.G."/>
            <person name="Wu Y."/>
            <person name="Hong X.N."/>
            <person name="Fan G.Y."/>
            <person name="Tong Y."/>
            <person name="Zhang D."/>
            <person name="Mao C.L."/>
            <person name="Liu Y.L."/>
            <person name="Hao S.J."/>
            <person name="Liu W.Q."/>
            <person name="Lv M.Q."/>
            <person name="Zhang H.B."/>
            <person name="Liu Y."/>
            <person name="Hu-Tang G.R."/>
            <person name="Wang J.P."/>
            <person name="Wang J.H."/>
            <person name="Sun Y.H."/>
            <person name="Ni S.B."/>
            <person name="Chen W.B."/>
            <person name="Zhang X.C."/>
            <person name="Jiao Y.N."/>
            <person name="Eichler E.E."/>
            <person name="Li G.H."/>
            <person name="Liu X."/>
            <person name="Gao L.Z."/>
        </authorList>
    </citation>
    <scope>NUCLEOTIDE SEQUENCE [LARGE SCALE GENOMIC DNA]</scope>
    <source>
        <strain evidence="10">cv. GT1</strain>
        <tissue evidence="9">Leaf</tissue>
    </source>
</reference>
<proteinExistence type="inferred from homology"/>
<keyword evidence="6" id="KW-0539">Nucleus</keyword>
<accession>A0A6A6N2Y3</accession>
<dbReference type="SMART" id="SM00575">
    <property type="entry name" value="ZnF_PMZ"/>
    <property type="match status" value="1"/>
</dbReference>
<dbReference type="PANTHER" id="PTHR31669:SF42">
    <property type="entry name" value="PROTEIN FAR1-RELATED SEQUENCE 4"/>
    <property type="match status" value="1"/>
</dbReference>
<keyword evidence="4 6" id="KW-0862">Zinc</keyword>
<evidence type="ECO:0000256" key="1">
    <source>
        <dbReference type="ARBA" id="ARBA00005889"/>
    </source>
</evidence>
<dbReference type="InterPro" id="IPR006564">
    <property type="entry name" value="Znf_PMZ"/>
</dbReference>
<feature type="region of interest" description="Disordered" evidence="7">
    <location>
        <begin position="498"/>
        <end position="534"/>
    </location>
</feature>